<reference evidence="2 4" key="1">
    <citation type="submission" date="2015-09" db="EMBL/GenBank/DDBJ databases">
        <authorList>
            <person name="Rodrigo-Torres L."/>
            <person name="Arahal D.R."/>
        </authorList>
    </citation>
    <scope>NUCLEOTIDE SEQUENCE [LARGE SCALE GENOMIC DNA]</scope>
    <source>
        <strain evidence="2 4">CECT 5118</strain>
    </source>
</reference>
<dbReference type="Proteomes" id="UP000051086">
    <property type="component" value="Unassembled WGS sequence"/>
</dbReference>
<keyword evidence="1" id="KW-1133">Transmembrane helix</keyword>
<dbReference type="EMBL" id="CYSB01000010">
    <property type="protein sequence ID" value="CUH64412.1"/>
    <property type="molecule type" value="Genomic_DNA"/>
</dbReference>
<protein>
    <submittedName>
        <fullName evidence="3">Uncharacterized protein</fullName>
    </submittedName>
</protein>
<gene>
    <name evidence="2" type="ORF">TL5118_00873</name>
    <name evidence="3" type="ORF">TL5120_04184</name>
</gene>
<keyword evidence="4" id="KW-1185">Reference proteome</keyword>
<evidence type="ECO:0000313" key="4">
    <source>
        <dbReference type="Proteomes" id="UP000051086"/>
    </source>
</evidence>
<dbReference type="EMBL" id="CYSC01000047">
    <property type="protein sequence ID" value="CUH74364.1"/>
    <property type="molecule type" value="Genomic_DNA"/>
</dbReference>
<evidence type="ECO:0000256" key="1">
    <source>
        <dbReference type="SAM" id="Phobius"/>
    </source>
</evidence>
<keyword evidence="1" id="KW-0812">Transmembrane</keyword>
<feature type="transmembrane region" description="Helical" evidence="1">
    <location>
        <begin position="33"/>
        <end position="49"/>
    </location>
</feature>
<feature type="transmembrane region" description="Helical" evidence="1">
    <location>
        <begin position="6"/>
        <end position="26"/>
    </location>
</feature>
<dbReference type="Proteomes" id="UP000051887">
    <property type="component" value="Unassembled WGS sequence"/>
</dbReference>
<dbReference type="RefSeq" id="WP_058245481.1">
    <property type="nucleotide sequence ID" value="NZ_CYSB01000010.1"/>
</dbReference>
<proteinExistence type="predicted"/>
<organism evidence="3 5">
    <name type="scientific">Thalassovita autumnalis</name>
    <dbReference type="NCBI Taxonomy" id="2072972"/>
    <lineage>
        <taxon>Bacteria</taxon>
        <taxon>Pseudomonadati</taxon>
        <taxon>Pseudomonadota</taxon>
        <taxon>Alphaproteobacteria</taxon>
        <taxon>Rhodobacterales</taxon>
        <taxon>Roseobacteraceae</taxon>
        <taxon>Thalassovita</taxon>
    </lineage>
</organism>
<feature type="transmembrane region" description="Helical" evidence="1">
    <location>
        <begin position="55"/>
        <end position="73"/>
    </location>
</feature>
<dbReference type="OrthoDB" id="7875801at2"/>
<dbReference type="AlphaFoldDB" id="A0A0N7LYC9"/>
<accession>A0A0N7LYC9</accession>
<name>A0A0N7LYC9_9RHOB</name>
<evidence type="ECO:0000313" key="5">
    <source>
        <dbReference type="Proteomes" id="UP000051887"/>
    </source>
</evidence>
<evidence type="ECO:0000313" key="2">
    <source>
        <dbReference type="EMBL" id="CUH64412.1"/>
    </source>
</evidence>
<reference evidence="3 5" key="2">
    <citation type="submission" date="2015-09" db="EMBL/GenBank/DDBJ databases">
        <authorList>
            <consortium name="Swine Surveillance"/>
        </authorList>
    </citation>
    <scope>NUCLEOTIDE SEQUENCE [LARGE SCALE GENOMIC DNA]</scope>
    <source>
        <strain evidence="3 5">5120</strain>
    </source>
</reference>
<sequence>MQADLIMVIGVVIACFAIPALVSAWSEKEAPRAAALFVLIGFALGYYATTVKPGGFALVDIPMAFVVVAGQVLN</sequence>
<keyword evidence="1" id="KW-0472">Membrane</keyword>
<evidence type="ECO:0000313" key="3">
    <source>
        <dbReference type="EMBL" id="CUH74364.1"/>
    </source>
</evidence>